<dbReference type="EMBL" id="OZ060371">
    <property type="protein sequence ID" value="CAL4044006.1"/>
    <property type="molecule type" value="Genomic_DNA"/>
</dbReference>
<dbReference type="Gene3D" id="3.40.50.10490">
    <property type="entry name" value="Glucose-6-phosphate isomerase like protein, domain 1"/>
    <property type="match status" value="2"/>
</dbReference>
<comment type="function">
    <text evidence="7">Catalyzes the reversible isomerization of glucose-6-phosphate to fructose-6-phosphate.</text>
</comment>
<keyword evidence="4 7" id="KW-0324">Glycolysis</keyword>
<dbReference type="PROSITE" id="PS51463">
    <property type="entry name" value="P_GLUCOSE_ISOMERASE_3"/>
    <property type="match status" value="1"/>
</dbReference>
<dbReference type="InterPro" id="IPR018189">
    <property type="entry name" value="Phosphoglucose_isomerase_CS"/>
</dbReference>
<keyword evidence="3 7" id="KW-0312">Gluconeogenesis</keyword>
<dbReference type="PROSITE" id="PS00765">
    <property type="entry name" value="P_GLUCOSE_ISOMERASE_1"/>
    <property type="match status" value="1"/>
</dbReference>
<evidence type="ECO:0000256" key="1">
    <source>
        <dbReference type="ARBA" id="ARBA00004926"/>
    </source>
</evidence>
<dbReference type="CDD" id="cd05016">
    <property type="entry name" value="SIS_PGI_2"/>
    <property type="match status" value="1"/>
</dbReference>
<dbReference type="GO" id="GO:0005829">
    <property type="term" value="C:cytosol"/>
    <property type="evidence" value="ECO:0007669"/>
    <property type="project" value="TreeGrafter"/>
</dbReference>
<dbReference type="InterPro" id="IPR001672">
    <property type="entry name" value="G6P_Isomerase"/>
</dbReference>
<gene>
    <name evidence="7 9" type="primary">pgi</name>
    <name evidence="9" type="ORF">BUANCORI2928_452</name>
</gene>
<accession>A0AAT9IIU8</accession>
<dbReference type="HAMAP" id="MF_00473">
    <property type="entry name" value="G6P_isomerase"/>
    <property type="match status" value="1"/>
</dbReference>
<comment type="pathway">
    <text evidence="1 7 8">Carbohydrate degradation; glycolysis; D-glyceraldehyde 3-phosphate and glycerone phosphate from D-glucose: step 2/4.</text>
</comment>
<evidence type="ECO:0000256" key="3">
    <source>
        <dbReference type="ARBA" id="ARBA00022432"/>
    </source>
</evidence>
<dbReference type="GO" id="GO:0048029">
    <property type="term" value="F:monosaccharide binding"/>
    <property type="evidence" value="ECO:0007669"/>
    <property type="project" value="TreeGrafter"/>
</dbReference>
<dbReference type="PRINTS" id="PR00662">
    <property type="entry name" value="G6PISOMERASE"/>
</dbReference>
<feature type="active site" evidence="7">
    <location>
        <position position="514"/>
    </location>
</feature>
<dbReference type="GO" id="GO:0006094">
    <property type="term" value="P:gluconeogenesis"/>
    <property type="evidence" value="ECO:0007669"/>
    <property type="project" value="UniProtKB-UniRule"/>
</dbReference>
<dbReference type="PANTHER" id="PTHR11469:SF1">
    <property type="entry name" value="GLUCOSE-6-PHOSPHATE ISOMERASE"/>
    <property type="match status" value="1"/>
</dbReference>
<evidence type="ECO:0000256" key="4">
    <source>
        <dbReference type="ARBA" id="ARBA00023152"/>
    </source>
</evidence>
<dbReference type="InterPro" id="IPR035482">
    <property type="entry name" value="SIS_PGI_2"/>
</dbReference>
<dbReference type="Gene3D" id="1.10.1390.10">
    <property type="match status" value="1"/>
</dbReference>
<dbReference type="PROSITE" id="PS00174">
    <property type="entry name" value="P_GLUCOSE_ISOMERASE_2"/>
    <property type="match status" value="1"/>
</dbReference>
<dbReference type="InterPro" id="IPR035476">
    <property type="entry name" value="SIS_PGI_1"/>
</dbReference>
<comment type="pathway">
    <text evidence="7">Carbohydrate biosynthesis; gluconeogenesis.</text>
</comment>
<evidence type="ECO:0000256" key="7">
    <source>
        <dbReference type="HAMAP-Rule" id="MF_00473"/>
    </source>
</evidence>
<proteinExistence type="inferred from homology"/>
<evidence type="ECO:0000256" key="8">
    <source>
        <dbReference type="RuleBase" id="RU000612"/>
    </source>
</evidence>
<reference evidence="9" key="1">
    <citation type="submission" date="2024-06" db="EMBL/GenBank/DDBJ databases">
        <authorList>
            <person name="Manzano-Marin A."/>
            <person name="Manzano-Marin A."/>
            <person name="Alejandro Manzano Marin A."/>
        </authorList>
    </citation>
    <scope>NUCLEOTIDE SEQUENCE</scope>
    <source>
        <strain evidence="9">Ancorni-2928</strain>
    </source>
</reference>
<comment type="subcellular location">
    <subcellularLocation>
        <location evidence="7">Cytoplasm</location>
    </subcellularLocation>
</comment>
<dbReference type="PANTHER" id="PTHR11469">
    <property type="entry name" value="GLUCOSE-6-PHOSPHATE ISOMERASE"/>
    <property type="match status" value="1"/>
</dbReference>
<dbReference type="GO" id="GO:0004347">
    <property type="term" value="F:glucose-6-phosphate isomerase activity"/>
    <property type="evidence" value="ECO:0007669"/>
    <property type="project" value="UniProtKB-UniRule"/>
</dbReference>
<evidence type="ECO:0000313" key="9">
    <source>
        <dbReference type="EMBL" id="CAL4044006.1"/>
    </source>
</evidence>
<dbReference type="GO" id="GO:0006096">
    <property type="term" value="P:glycolytic process"/>
    <property type="evidence" value="ECO:0007669"/>
    <property type="project" value="UniProtKB-UniRule"/>
</dbReference>
<evidence type="ECO:0000256" key="2">
    <source>
        <dbReference type="ARBA" id="ARBA00006604"/>
    </source>
</evidence>
<evidence type="ECO:0000256" key="5">
    <source>
        <dbReference type="ARBA" id="ARBA00023235"/>
    </source>
</evidence>
<dbReference type="AlphaFoldDB" id="A0AAT9IIU8"/>
<feature type="active site" evidence="7">
    <location>
        <position position="386"/>
    </location>
</feature>
<sequence length="552" mass="63278">MNTINPNETNSWKELSNHFKFISKIHIKDFFLKDFSRFKKFSLIFKNKILVDFSKNNITKNTIQLLIQLAKEMGLETAIKDMFSGKKINYTENQPVLHIALRNMGHDPIVVDGRNVMIDVKNSLEQMKVFSNLIIQGKWTGYTNKKITDVVNIGIGGSHLGPNMVIESLKQYRNHLNVHFISNIDSYNILSILKKINFETTIFLISSKTFTTKETMTNATTIKNIFLKKTKIKKSLEKHFFALTTNVQYAQNFGISKNNIFRFWNWVGGRYSLWSSIGLSISLAVGYKNFISLLQGAYDMDVHFSKKKLEENIPVILALIGIWYNNFFNTETEAVLPYNYHMHKFVEYLQQTNMESNGKNINKQGKKVSWQTGPIVWGGVGTNSQHAFYQLLHQGTKLIPCDFIIPINKTNKFKKHSVQLLANFLAQTKALAFGKNSNDFEENINFNVNLTNNEKLFSTFKSFDGNKPSNSIILDILDPYNLGSLIALYEHKTFVQGVIFNIYSFDQWGVELGKKMANDIENSIYSTNESNLSFDSSTNGLINFCSKVLSNR</sequence>
<dbReference type="SUPFAM" id="SSF53697">
    <property type="entry name" value="SIS domain"/>
    <property type="match status" value="1"/>
</dbReference>
<protein>
    <recommendedName>
        <fullName evidence="7">Glucose-6-phosphate isomerase</fullName>
        <shortName evidence="7">GPI</shortName>
        <ecNumber evidence="7">5.3.1.9</ecNumber>
    </recommendedName>
    <alternativeName>
        <fullName evidence="7">Phosphoglucose isomerase</fullName>
        <shortName evidence="7">PGI</shortName>
    </alternativeName>
    <alternativeName>
        <fullName evidence="7">Phosphohexose isomerase</fullName>
        <shortName evidence="7">PHI</shortName>
    </alternativeName>
</protein>
<name>A0AAT9IIU8_9GAMM</name>
<feature type="active site" description="Proton donor" evidence="7">
    <location>
        <position position="355"/>
    </location>
</feature>
<dbReference type="RefSeq" id="WP_367680970.1">
    <property type="nucleotide sequence ID" value="NZ_OZ060371.1"/>
</dbReference>
<dbReference type="InterPro" id="IPR046348">
    <property type="entry name" value="SIS_dom_sf"/>
</dbReference>
<dbReference type="GO" id="GO:0097367">
    <property type="term" value="F:carbohydrate derivative binding"/>
    <property type="evidence" value="ECO:0007669"/>
    <property type="project" value="InterPro"/>
</dbReference>
<keyword evidence="5 7" id="KW-0413">Isomerase</keyword>
<dbReference type="Pfam" id="PF00342">
    <property type="entry name" value="PGI"/>
    <property type="match status" value="1"/>
</dbReference>
<keyword evidence="7" id="KW-0963">Cytoplasm</keyword>
<comment type="catalytic activity">
    <reaction evidence="6 7 8">
        <text>alpha-D-glucose 6-phosphate = beta-D-fructose 6-phosphate</text>
        <dbReference type="Rhea" id="RHEA:11816"/>
        <dbReference type="ChEBI" id="CHEBI:57634"/>
        <dbReference type="ChEBI" id="CHEBI:58225"/>
        <dbReference type="EC" id="5.3.1.9"/>
    </reaction>
</comment>
<evidence type="ECO:0000256" key="6">
    <source>
        <dbReference type="ARBA" id="ARBA00029321"/>
    </source>
</evidence>
<comment type="similarity">
    <text evidence="2 7 8">Belongs to the GPI family.</text>
</comment>
<organism evidence="9">
    <name type="scientific">Buchnera aphidicola</name>
    <name type="common">Anoecia corni</name>
    <dbReference type="NCBI Taxonomy" id="2994477"/>
    <lineage>
        <taxon>Bacteria</taxon>
        <taxon>Pseudomonadati</taxon>
        <taxon>Pseudomonadota</taxon>
        <taxon>Gammaproteobacteria</taxon>
        <taxon>Enterobacterales</taxon>
        <taxon>Erwiniaceae</taxon>
        <taxon>Buchnera</taxon>
    </lineage>
</organism>
<dbReference type="NCBIfam" id="NF001211">
    <property type="entry name" value="PRK00179.1"/>
    <property type="match status" value="1"/>
</dbReference>
<dbReference type="InterPro" id="IPR023096">
    <property type="entry name" value="G6P_Isomerase_C"/>
</dbReference>
<dbReference type="CDD" id="cd05015">
    <property type="entry name" value="SIS_PGI_1"/>
    <property type="match status" value="1"/>
</dbReference>
<dbReference type="GO" id="GO:0051156">
    <property type="term" value="P:glucose 6-phosphate metabolic process"/>
    <property type="evidence" value="ECO:0007669"/>
    <property type="project" value="TreeGrafter"/>
</dbReference>
<dbReference type="EC" id="5.3.1.9" evidence="7"/>